<feature type="transmembrane region" description="Helical" evidence="1">
    <location>
        <begin position="42"/>
        <end position="62"/>
    </location>
</feature>
<keyword evidence="1" id="KW-0812">Transmembrane</keyword>
<dbReference type="Proteomes" id="UP001050691">
    <property type="component" value="Unassembled WGS sequence"/>
</dbReference>
<keyword evidence="4" id="KW-1185">Reference proteome</keyword>
<dbReference type="EMBL" id="BPWL01000009">
    <property type="protein sequence ID" value="GJJ14404.1"/>
    <property type="molecule type" value="Genomic_DNA"/>
</dbReference>
<gene>
    <name evidence="3" type="ORF">Clacol_008668</name>
</gene>
<evidence type="ECO:0000256" key="2">
    <source>
        <dbReference type="SAM" id="SignalP"/>
    </source>
</evidence>
<reference evidence="3" key="1">
    <citation type="submission" date="2021-10" db="EMBL/GenBank/DDBJ databases">
        <title>De novo Genome Assembly of Clathrus columnatus (Basidiomycota, Fungi) Using Illumina and Nanopore Sequence Data.</title>
        <authorList>
            <person name="Ogiso-Tanaka E."/>
            <person name="Itagaki H."/>
            <person name="Hosoya T."/>
            <person name="Hosaka K."/>
        </authorList>
    </citation>
    <scope>NUCLEOTIDE SEQUENCE</scope>
    <source>
        <strain evidence="3">MO-923</strain>
    </source>
</reference>
<sequence>MHFSKFLSYLSVISVGVIFTVSETHAGPLVSRDGDDSVPFDPEVGLIFNATVIAEAVLLGLIQGGLSRPQMLTNTTIPNISGTLMSFGKQLSVLQTMLIEELGVDTNLPNGGFPALDNCGLFAPVNDAADFSESLVYITSAVLAAVQGYTLETLVEFSISSTAASTMLSMPLVLSDLQLFASQMLFGPDGSTQGDISPSFTPFEASRALTPFAGNCSFDGLDPTGQSTTFSSVPPVGLVSSSGQPLSPPIIIPFNSTLNINTTQLRDSDNCKPDAPGLSCQIMALQEIQSFLIFGLPVSITVLPINECIVTKPGVNNVYVTSDDTPLPTGLADRANMPIDTICAGPTYVYVHESITLTLS</sequence>
<keyword evidence="1" id="KW-1133">Transmembrane helix</keyword>
<feature type="chain" id="PRO_5043988680" evidence="2">
    <location>
        <begin position="27"/>
        <end position="360"/>
    </location>
</feature>
<evidence type="ECO:0000256" key="1">
    <source>
        <dbReference type="SAM" id="Phobius"/>
    </source>
</evidence>
<comment type="caution">
    <text evidence="3">The sequence shown here is derived from an EMBL/GenBank/DDBJ whole genome shotgun (WGS) entry which is preliminary data.</text>
</comment>
<feature type="signal peptide" evidence="2">
    <location>
        <begin position="1"/>
        <end position="26"/>
    </location>
</feature>
<keyword evidence="2" id="KW-0732">Signal</keyword>
<dbReference type="AlphaFoldDB" id="A0AAV5AMQ2"/>
<name>A0AAV5AMQ2_9AGAM</name>
<proteinExistence type="predicted"/>
<keyword evidence="1" id="KW-0472">Membrane</keyword>
<organism evidence="3 4">
    <name type="scientific">Clathrus columnatus</name>
    <dbReference type="NCBI Taxonomy" id="1419009"/>
    <lineage>
        <taxon>Eukaryota</taxon>
        <taxon>Fungi</taxon>
        <taxon>Dikarya</taxon>
        <taxon>Basidiomycota</taxon>
        <taxon>Agaricomycotina</taxon>
        <taxon>Agaricomycetes</taxon>
        <taxon>Phallomycetidae</taxon>
        <taxon>Phallales</taxon>
        <taxon>Clathraceae</taxon>
        <taxon>Clathrus</taxon>
    </lineage>
</organism>
<evidence type="ECO:0000313" key="3">
    <source>
        <dbReference type="EMBL" id="GJJ14404.1"/>
    </source>
</evidence>
<protein>
    <submittedName>
        <fullName evidence="3">Uncharacterized protein</fullName>
    </submittedName>
</protein>
<evidence type="ECO:0000313" key="4">
    <source>
        <dbReference type="Proteomes" id="UP001050691"/>
    </source>
</evidence>
<accession>A0AAV5AMQ2</accession>